<dbReference type="PANTHER" id="PTHR42951">
    <property type="entry name" value="METALLO-BETA-LACTAMASE DOMAIN-CONTAINING"/>
    <property type="match status" value="1"/>
</dbReference>
<dbReference type="AlphaFoldDB" id="A0A4S5EAR6"/>
<dbReference type="InterPro" id="IPR036866">
    <property type="entry name" value="RibonucZ/Hydroxyglut_hydro"/>
</dbReference>
<dbReference type="Gene3D" id="3.60.15.10">
    <property type="entry name" value="Ribonuclease Z/Hydroxyacylglutathione hydrolase-like"/>
    <property type="match status" value="1"/>
</dbReference>
<dbReference type="OrthoDB" id="2971563at2"/>
<evidence type="ECO:0000313" key="2">
    <source>
        <dbReference type="EMBL" id="THJ68784.1"/>
    </source>
</evidence>
<dbReference type="SUPFAM" id="SSF56281">
    <property type="entry name" value="Metallo-hydrolase/oxidoreductase"/>
    <property type="match status" value="1"/>
</dbReference>
<dbReference type="InterPro" id="IPR001279">
    <property type="entry name" value="Metallo-B-lactamas"/>
</dbReference>
<dbReference type="GO" id="GO:0016787">
    <property type="term" value="F:hydrolase activity"/>
    <property type="evidence" value="ECO:0007669"/>
    <property type="project" value="UniProtKB-KW"/>
</dbReference>
<proteinExistence type="predicted"/>
<protein>
    <submittedName>
        <fullName evidence="2">MBL fold metallo-hydrolase</fullName>
    </submittedName>
</protein>
<evidence type="ECO:0000313" key="3">
    <source>
        <dbReference type="Proteomes" id="UP000305233"/>
    </source>
</evidence>
<dbReference type="SMART" id="SM00849">
    <property type="entry name" value="Lactamase_B"/>
    <property type="match status" value="1"/>
</dbReference>
<feature type="domain" description="Metallo-beta-lactamase" evidence="1">
    <location>
        <begin position="25"/>
        <end position="240"/>
    </location>
</feature>
<reference evidence="2 3" key="1">
    <citation type="submission" date="2019-04" db="EMBL/GenBank/DDBJ databases">
        <authorList>
            <person name="Liu Q."/>
            <person name="Xin Y.-H."/>
        </authorList>
    </citation>
    <scope>NUCLEOTIDE SEQUENCE [LARGE SCALE GENOMIC DNA]</scope>
    <source>
        <strain evidence="2 3">AM23</strain>
    </source>
</reference>
<dbReference type="Proteomes" id="UP000305233">
    <property type="component" value="Unassembled WGS sequence"/>
</dbReference>
<evidence type="ECO:0000259" key="1">
    <source>
        <dbReference type="SMART" id="SM00849"/>
    </source>
</evidence>
<keyword evidence="3" id="KW-1185">Reference proteome</keyword>
<organism evidence="2 3">
    <name type="scientific">Arthrobacter echini</name>
    <dbReference type="NCBI Taxonomy" id="1529066"/>
    <lineage>
        <taxon>Bacteria</taxon>
        <taxon>Bacillati</taxon>
        <taxon>Actinomycetota</taxon>
        <taxon>Actinomycetes</taxon>
        <taxon>Micrococcales</taxon>
        <taxon>Micrococcaceae</taxon>
        <taxon>Arthrobacter</taxon>
    </lineage>
</organism>
<gene>
    <name evidence="2" type="ORF">E8P82_01230</name>
</gene>
<sequence>MPALEEVREDVWALAQPMPGGHLAYSFSYLLRRDDGGVHVIDPGWDSAANWERLLSALTTLTPGRAGADAVTGIIGTHLHPDHVGLAAHLRAASGAPLALHGVERRVLERHSTRLLDLDEALARLEAWGVPEGRRRELVGFVDRSPEHLALSVDQDLVDGELLDLPGFRVEVMATPGHTAGHICLRDDERGLLYTGDHVLPTVFAGLGLGGPTASNPLADYIVSVARLEPYGSYEALPGHEHRFRGLAERARTCLDHHLVRTREVAAILEGTTPGSGGPSIWEIASRLTWTARWNGLAGLHLLSALRQTEMHVDFVTAGLPLDGTLPTA</sequence>
<comment type="caution">
    <text evidence="2">The sequence shown here is derived from an EMBL/GenBank/DDBJ whole genome shotgun (WGS) entry which is preliminary data.</text>
</comment>
<accession>A0A4S5EAR6</accession>
<dbReference type="PANTHER" id="PTHR42951:SF4">
    <property type="entry name" value="ACYL-COENZYME A THIOESTERASE MBLAC2"/>
    <property type="match status" value="1"/>
</dbReference>
<dbReference type="InterPro" id="IPR050855">
    <property type="entry name" value="NDM-1-like"/>
</dbReference>
<dbReference type="EMBL" id="SSWH01000001">
    <property type="protein sequence ID" value="THJ68784.1"/>
    <property type="molecule type" value="Genomic_DNA"/>
</dbReference>
<name>A0A4S5EAR6_9MICC</name>
<dbReference type="Pfam" id="PF00753">
    <property type="entry name" value="Lactamase_B"/>
    <property type="match status" value="1"/>
</dbReference>
<keyword evidence="2" id="KW-0378">Hydrolase</keyword>